<evidence type="ECO:0000313" key="2">
    <source>
        <dbReference type="Proteomes" id="UP000557392"/>
    </source>
</evidence>
<name>A0A7W6JTT1_9SPHN</name>
<dbReference type="PROSITE" id="PS51257">
    <property type="entry name" value="PROKAR_LIPOPROTEIN"/>
    <property type="match status" value="1"/>
</dbReference>
<reference evidence="1 2" key="1">
    <citation type="submission" date="2020-08" db="EMBL/GenBank/DDBJ databases">
        <title>Genomic Encyclopedia of Type Strains, Phase IV (KMG-IV): sequencing the most valuable type-strain genomes for metagenomic binning, comparative biology and taxonomic classification.</title>
        <authorList>
            <person name="Goeker M."/>
        </authorList>
    </citation>
    <scope>NUCLEOTIDE SEQUENCE [LARGE SCALE GENOMIC DNA]</scope>
    <source>
        <strain evidence="1 2">DSM 101806</strain>
    </source>
</reference>
<proteinExistence type="predicted"/>
<dbReference type="RefSeq" id="WP_183997143.1">
    <property type="nucleotide sequence ID" value="NZ_JACIEH010000002.1"/>
</dbReference>
<dbReference type="InterPro" id="IPR007410">
    <property type="entry name" value="LpqE-like"/>
</dbReference>
<dbReference type="Pfam" id="PF04314">
    <property type="entry name" value="PCuAC"/>
    <property type="match status" value="1"/>
</dbReference>
<dbReference type="Proteomes" id="UP000557392">
    <property type="component" value="Unassembled WGS sequence"/>
</dbReference>
<evidence type="ECO:0000313" key="1">
    <source>
        <dbReference type="EMBL" id="MBB4098387.1"/>
    </source>
</evidence>
<protein>
    <recommendedName>
        <fullName evidence="3">Copper chaperone PCu(A)C</fullName>
    </recommendedName>
</protein>
<keyword evidence="2" id="KW-1185">Reference proteome</keyword>
<dbReference type="Gene3D" id="2.60.40.1890">
    <property type="entry name" value="PCu(A)C copper chaperone"/>
    <property type="match status" value="1"/>
</dbReference>
<evidence type="ECO:0008006" key="3">
    <source>
        <dbReference type="Google" id="ProtNLM"/>
    </source>
</evidence>
<dbReference type="SUPFAM" id="SSF110087">
    <property type="entry name" value="DR1885-like metal-binding protein"/>
    <property type="match status" value="1"/>
</dbReference>
<dbReference type="PANTHER" id="PTHR36302:SF1">
    <property type="entry name" value="COPPER CHAPERONE PCU(A)C"/>
    <property type="match status" value="1"/>
</dbReference>
<dbReference type="EMBL" id="JACIEH010000002">
    <property type="protein sequence ID" value="MBB4098387.1"/>
    <property type="molecule type" value="Genomic_DNA"/>
</dbReference>
<sequence>MRRFSAIVTMAALSACAPKGELSASNAWVRLPAVAGQPGAAYFTVQGGATADTLLAVSSRAALKAELHESMKGDHGMMAMAPLKDVAVPAGGKLEFAPGGRHVMLHSIGPAVKPGQKVPLTLSFASGKTLQVEAKVVGAGDPAPGN</sequence>
<dbReference type="InterPro" id="IPR036182">
    <property type="entry name" value="PCuAC_sf"/>
</dbReference>
<comment type="caution">
    <text evidence="1">The sequence shown here is derived from an EMBL/GenBank/DDBJ whole genome shotgun (WGS) entry which is preliminary data.</text>
</comment>
<organism evidence="1 2">
    <name type="scientific">Sphingomonas kyeonggiensis</name>
    <dbReference type="NCBI Taxonomy" id="1268553"/>
    <lineage>
        <taxon>Bacteria</taxon>
        <taxon>Pseudomonadati</taxon>
        <taxon>Pseudomonadota</taxon>
        <taxon>Alphaproteobacteria</taxon>
        <taxon>Sphingomonadales</taxon>
        <taxon>Sphingomonadaceae</taxon>
        <taxon>Sphingomonas</taxon>
    </lineage>
</organism>
<gene>
    <name evidence="1" type="ORF">GGR46_001951</name>
</gene>
<accession>A0A7W6JTT1</accession>
<dbReference type="AlphaFoldDB" id="A0A7W6JTT1"/>
<dbReference type="PANTHER" id="PTHR36302">
    <property type="entry name" value="BLR7088 PROTEIN"/>
    <property type="match status" value="1"/>
</dbReference>
<dbReference type="InterPro" id="IPR058248">
    <property type="entry name" value="Lxx211020-like"/>
</dbReference>